<accession>A0ABD5X8T9</accession>
<comment type="caution">
    <text evidence="1">The sequence shown here is derived from an EMBL/GenBank/DDBJ whole genome shotgun (WGS) entry which is preliminary data.</text>
</comment>
<dbReference type="InterPro" id="IPR032710">
    <property type="entry name" value="NTF2-like_dom_sf"/>
</dbReference>
<evidence type="ECO:0000313" key="2">
    <source>
        <dbReference type="Proteomes" id="UP001596414"/>
    </source>
</evidence>
<evidence type="ECO:0000313" key="1">
    <source>
        <dbReference type="EMBL" id="MFC7127658.1"/>
    </source>
</evidence>
<name>A0ABD5X8T9_9EURY</name>
<protein>
    <recommendedName>
        <fullName evidence="3">Zinc ribbon domain-containing protein</fullName>
    </recommendedName>
</protein>
<dbReference type="SUPFAM" id="SSF54427">
    <property type="entry name" value="NTF2-like"/>
    <property type="match status" value="1"/>
</dbReference>
<dbReference type="RefSeq" id="WP_267635724.1">
    <property type="nucleotide sequence ID" value="NZ_JAODIY010000001.1"/>
</dbReference>
<sequence>MDSCPECGQTLDDETVCQACGTELAGDTERTVKSGVNRRDFLAYSGGSALATGAGISAGWYAFVYKERGPEEEVVREYVDALDRSHFYTAGTLFHEDAPGEPWGANEIPGINRVTLSVEKTKVTDRETEPEVASVTEFALVRAKIRMDDGVESKLLDVGIVVAQNNDGEWKIWRDR</sequence>
<organism evidence="1 2">
    <name type="scientific">Halovenus rubra</name>
    <dbReference type="NCBI Taxonomy" id="869890"/>
    <lineage>
        <taxon>Archaea</taxon>
        <taxon>Methanobacteriati</taxon>
        <taxon>Methanobacteriota</taxon>
        <taxon>Stenosarchaea group</taxon>
        <taxon>Halobacteria</taxon>
        <taxon>Halobacteriales</taxon>
        <taxon>Haloarculaceae</taxon>
        <taxon>Halovenus</taxon>
    </lineage>
</organism>
<evidence type="ECO:0008006" key="3">
    <source>
        <dbReference type="Google" id="ProtNLM"/>
    </source>
</evidence>
<reference evidence="1 2" key="1">
    <citation type="journal article" date="2014" name="Int. J. Syst. Evol. Microbiol.">
        <title>Complete genome sequence of Corynebacterium casei LMG S-19264T (=DSM 44701T), isolated from a smear-ripened cheese.</title>
        <authorList>
            <consortium name="US DOE Joint Genome Institute (JGI-PGF)"/>
            <person name="Walter F."/>
            <person name="Albersmeier A."/>
            <person name="Kalinowski J."/>
            <person name="Ruckert C."/>
        </authorList>
    </citation>
    <scope>NUCLEOTIDE SEQUENCE [LARGE SCALE GENOMIC DNA]</scope>
    <source>
        <strain evidence="1 2">CGMCC 4.7215</strain>
    </source>
</reference>
<dbReference type="Proteomes" id="UP001596414">
    <property type="component" value="Unassembled WGS sequence"/>
</dbReference>
<proteinExistence type="predicted"/>
<gene>
    <name evidence="1" type="ORF">ACFQJ7_16815</name>
</gene>
<dbReference type="EMBL" id="JBHSZQ010000051">
    <property type="protein sequence ID" value="MFC7127658.1"/>
    <property type="molecule type" value="Genomic_DNA"/>
</dbReference>
<dbReference type="AlphaFoldDB" id="A0ABD5X8T9"/>